<dbReference type="UniPathway" id="UPA00094"/>
<evidence type="ECO:0000313" key="15">
    <source>
        <dbReference type="EMBL" id="OGW97215.1"/>
    </source>
</evidence>
<dbReference type="PROSITE" id="PS00606">
    <property type="entry name" value="KS3_1"/>
    <property type="match status" value="1"/>
</dbReference>
<feature type="active site" description="For beta-ketoacyl synthase activity" evidence="12">
    <location>
        <position position="164"/>
    </location>
</feature>
<keyword evidence="10 11" id="KW-0012">Acyltransferase</keyword>
<dbReference type="InterPro" id="IPR020841">
    <property type="entry name" value="PKS_Beta-ketoAc_synthase_dom"/>
</dbReference>
<comment type="catalytic activity">
    <reaction evidence="11">
        <text>(9Z)-hexadecenoyl-[ACP] + malonyl-[ACP] + H(+) = 3-oxo-(11Z)-octadecenoyl-[ACP] + holo-[ACP] + CO2</text>
        <dbReference type="Rhea" id="RHEA:55040"/>
        <dbReference type="Rhea" id="RHEA-COMP:9623"/>
        <dbReference type="Rhea" id="RHEA-COMP:9685"/>
        <dbReference type="Rhea" id="RHEA-COMP:10800"/>
        <dbReference type="Rhea" id="RHEA-COMP:14074"/>
        <dbReference type="ChEBI" id="CHEBI:15378"/>
        <dbReference type="ChEBI" id="CHEBI:16526"/>
        <dbReference type="ChEBI" id="CHEBI:64479"/>
        <dbReference type="ChEBI" id="CHEBI:78449"/>
        <dbReference type="ChEBI" id="CHEBI:83989"/>
        <dbReference type="ChEBI" id="CHEBI:138538"/>
        <dbReference type="EC" id="2.3.1.179"/>
    </reaction>
</comment>
<evidence type="ECO:0000256" key="10">
    <source>
        <dbReference type="ARBA" id="ARBA00023315"/>
    </source>
</evidence>
<keyword evidence="8" id="KW-0443">Lipid metabolism</keyword>
<dbReference type="Pfam" id="PF02801">
    <property type="entry name" value="Ketoacyl-synt_C"/>
    <property type="match status" value="1"/>
</dbReference>
<proteinExistence type="inferred from homology"/>
<comment type="similarity">
    <text evidence="2 11 13">Belongs to the thiolase-like superfamily. Beta-ketoacyl-ACP synthases family.</text>
</comment>
<evidence type="ECO:0000256" key="12">
    <source>
        <dbReference type="PIRSR" id="PIRSR000447-1"/>
    </source>
</evidence>
<dbReference type="CDD" id="cd00834">
    <property type="entry name" value="KAS_I_II"/>
    <property type="match status" value="1"/>
</dbReference>
<sequence>MKKRVVVTGLGIVAPNGIGVNEFAASTFGGKSGIDFITRFDIAKYSVKTAAEVKNFDPVEYMPIAVMRKTDRFAHLGLAAAKLALDDAKLSSENGALTQAIVIIGSGQGGNNFHEETIIEVVKHDDPKKAAASSVPRITPNAVSAYIALQYGIKGVNQVISTACSSSAQAIGEACNKIRQGVANIAVTGGVEAPISRVTFAAYQQMMVLSPDNNNPTKASRPFDLTREGFVLGEGAGILILENAEHAQARGAHIYAEIAGFGSNCGAYHMVTPNPSGEDAAAAMKLALDDAGLEPMDVDYINAHGTSTKWNDLAETKAIKLVFNEYAKKIPISSIKSMIGHTIGAAGAIEAIICCLSIEKGFIPPTINLNTPDPDCDLDYVPNQGRAAKLEVVVSNSFGFGSNNAVLVFRRD</sequence>
<dbReference type="InterPro" id="IPR014030">
    <property type="entry name" value="Ketoacyl_synth_N"/>
</dbReference>
<name>A0A1G1KWG8_9BACT</name>
<keyword evidence="9 11" id="KW-0275">Fatty acid biosynthesis</keyword>
<evidence type="ECO:0000313" key="16">
    <source>
        <dbReference type="Proteomes" id="UP000178187"/>
    </source>
</evidence>
<evidence type="ECO:0000256" key="2">
    <source>
        <dbReference type="ARBA" id="ARBA00008467"/>
    </source>
</evidence>
<comment type="pathway">
    <text evidence="1 11">Lipid metabolism; fatty acid biosynthesis.</text>
</comment>
<evidence type="ECO:0000256" key="3">
    <source>
        <dbReference type="ARBA" id="ARBA00012356"/>
    </source>
</evidence>
<dbReference type="InterPro" id="IPR017568">
    <property type="entry name" value="3-oxoacyl-ACP_synth-2"/>
</dbReference>
<dbReference type="PIRSF" id="PIRSF000447">
    <property type="entry name" value="KAS_II"/>
    <property type="match status" value="1"/>
</dbReference>
<dbReference type="FunFam" id="3.40.47.10:FF:000018">
    <property type="entry name" value="3-oxoacyl-[acyl-carrier-protein] synthase 2"/>
    <property type="match status" value="1"/>
</dbReference>
<evidence type="ECO:0000256" key="13">
    <source>
        <dbReference type="RuleBase" id="RU003694"/>
    </source>
</evidence>
<keyword evidence="7" id="KW-0276">Fatty acid metabolism</keyword>
<comment type="caution">
    <text evidence="15">The sequence shown here is derived from an EMBL/GenBank/DDBJ whole genome shotgun (WGS) entry which is preliminary data.</text>
</comment>
<protein>
    <recommendedName>
        <fullName evidence="4 11">3-oxoacyl-[acyl-carrier-protein] synthase 2</fullName>
        <ecNumber evidence="3 11">2.3.1.179</ecNumber>
    </recommendedName>
</protein>
<dbReference type="InterPro" id="IPR018201">
    <property type="entry name" value="Ketoacyl_synth_AS"/>
</dbReference>
<dbReference type="Gene3D" id="3.40.47.10">
    <property type="match status" value="1"/>
</dbReference>
<keyword evidence="6 11" id="KW-0808">Transferase</keyword>
<dbReference type="InterPro" id="IPR014031">
    <property type="entry name" value="Ketoacyl_synth_C"/>
</dbReference>
<accession>A0A1G1KWG8</accession>
<comment type="function">
    <text evidence="11">Involved in the type II fatty acid elongation cycle. Catalyzes the elongation of a wide range of acyl-ACP by the addition of two carbons from malonyl-ACP to an acyl acceptor. Can efficiently catalyze the conversion of palmitoleoyl-ACP (cis-hexadec-9-enoyl-ACP) to cis-vaccenoyl-ACP (cis-octadec-11-enoyl-ACP), an essential step in the thermal regulation of fatty acid composition.</text>
</comment>
<dbReference type="NCBIfam" id="NF005589">
    <property type="entry name" value="PRK07314.1"/>
    <property type="match status" value="1"/>
</dbReference>
<dbReference type="PROSITE" id="PS52004">
    <property type="entry name" value="KS3_2"/>
    <property type="match status" value="1"/>
</dbReference>
<dbReference type="EC" id="2.3.1.179" evidence="3 11"/>
<dbReference type="Pfam" id="PF00109">
    <property type="entry name" value="ketoacyl-synt"/>
    <property type="match status" value="1"/>
</dbReference>
<dbReference type="SMART" id="SM00825">
    <property type="entry name" value="PKS_KS"/>
    <property type="match status" value="1"/>
</dbReference>
<evidence type="ECO:0000256" key="5">
    <source>
        <dbReference type="ARBA" id="ARBA00022516"/>
    </source>
</evidence>
<evidence type="ECO:0000256" key="9">
    <source>
        <dbReference type="ARBA" id="ARBA00023160"/>
    </source>
</evidence>
<keyword evidence="5 11" id="KW-0444">Lipid biosynthesis</keyword>
<evidence type="ECO:0000256" key="1">
    <source>
        <dbReference type="ARBA" id="ARBA00005194"/>
    </source>
</evidence>
<dbReference type="NCBIfam" id="TIGR03150">
    <property type="entry name" value="fabF"/>
    <property type="match status" value="1"/>
</dbReference>
<comment type="catalytic activity">
    <reaction evidence="11">
        <text>a fatty acyl-[ACP] + malonyl-[ACP] + H(+) = a 3-oxoacyl-[ACP] + holo-[ACP] + CO2</text>
        <dbReference type="Rhea" id="RHEA:22836"/>
        <dbReference type="Rhea" id="RHEA-COMP:9623"/>
        <dbReference type="Rhea" id="RHEA-COMP:9685"/>
        <dbReference type="Rhea" id="RHEA-COMP:9916"/>
        <dbReference type="Rhea" id="RHEA-COMP:14125"/>
        <dbReference type="ChEBI" id="CHEBI:15378"/>
        <dbReference type="ChEBI" id="CHEBI:16526"/>
        <dbReference type="ChEBI" id="CHEBI:64479"/>
        <dbReference type="ChEBI" id="CHEBI:78449"/>
        <dbReference type="ChEBI" id="CHEBI:78776"/>
        <dbReference type="ChEBI" id="CHEBI:138651"/>
    </reaction>
</comment>
<dbReference type="GO" id="GO:0005829">
    <property type="term" value="C:cytosol"/>
    <property type="evidence" value="ECO:0007669"/>
    <property type="project" value="TreeGrafter"/>
</dbReference>
<dbReference type="GO" id="GO:0004315">
    <property type="term" value="F:3-oxoacyl-[acyl-carrier-protein] synthase activity"/>
    <property type="evidence" value="ECO:0007669"/>
    <property type="project" value="UniProtKB-UniRule"/>
</dbReference>
<dbReference type="InterPro" id="IPR016039">
    <property type="entry name" value="Thiolase-like"/>
</dbReference>
<evidence type="ECO:0000256" key="4">
    <source>
        <dbReference type="ARBA" id="ARBA00014657"/>
    </source>
</evidence>
<dbReference type="Proteomes" id="UP000178187">
    <property type="component" value="Unassembled WGS sequence"/>
</dbReference>
<dbReference type="InterPro" id="IPR000794">
    <property type="entry name" value="Beta-ketoacyl_synthase"/>
</dbReference>
<evidence type="ECO:0000256" key="7">
    <source>
        <dbReference type="ARBA" id="ARBA00022832"/>
    </source>
</evidence>
<evidence type="ECO:0000259" key="14">
    <source>
        <dbReference type="PROSITE" id="PS52004"/>
    </source>
</evidence>
<gene>
    <name evidence="15" type="ORF">A3G33_08555</name>
</gene>
<dbReference type="GO" id="GO:0030497">
    <property type="term" value="P:fatty acid elongation"/>
    <property type="evidence" value="ECO:0007669"/>
    <property type="project" value="UniProtKB-ARBA"/>
</dbReference>
<evidence type="ECO:0000256" key="6">
    <source>
        <dbReference type="ARBA" id="ARBA00022679"/>
    </source>
</evidence>
<reference evidence="15 16" key="1">
    <citation type="journal article" date="2016" name="Nat. Commun.">
        <title>Thousands of microbial genomes shed light on interconnected biogeochemical processes in an aquifer system.</title>
        <authorList>
            <person name="Anantharaman K."/>
            <person name="Brown C.T."/>
            <person name="Hug L.A."/>
            <person name="Sharon I."/>
            <person name="Castelle C.J."/>
            <person name="Probst A.J."/>
            <person name="Thomas B.C."/>
            <person name="Singh A."/>
            <person name="Wilkins M.J."/>
            <person name="Karaoz U."/>
            <person name="Brodie E.L."/>
            <person name="Williams K.H."/>
            <person name="Hubbard S.S."/>
            <person name="Banfield J.F."/>
        </authorList>
    </citation>
    <scope>NUCLEOTIDE SEQUENCE [LARGE SCALE GENOMIC DNA]</scope>
</reference>
<feature type="domain" description="Ketosynthase family 3 (KS3)" evidence="14">
    <location>
        <begin position="2"/>
        <end position="411"/>
    </location>
</feature>
<dbReference type="SUPFAM" id="SSF53901">
    <property type="entry name" value="Thiolase-like"/>
    <property type="match status" value="2"/>
</dbReference>
<dbReference type="AlphaFoldDB" id="A0A1G1KWG8"/>
<dbReference type="EMBL" id="MHFR01000043">
    <property type="protein sequence ID" value="OGW97215.1"/>
    <property type="molecule type" value="Genomic_DNA"/>
</dbReference>
<dbReference type="PANTHER" id="PTHR11712:SF336">
    <property type="entry name" value="3-OXOACYL-[ACYL-CARRIER-PROTEIN] SYNTHASE, MITOCHONDRIAL"/>
    <property type="match status" value="1"/>
</dbReference>
<dbReference type="FunFam" id="3.40.47.10:FF:000029">
    <property type="entry name" value="3-oxoacyl-[acyl-carrier-protein] synthase 1"/>
    <property type="match status" value="1"/>
</dbReference>
<evidence type="ECO:0000256" key="11">
    <source>
        <dbReference type="PIRNR" id="PIRNR000447"/>
    </source>
</evidence>
<evidence type="ECO:0000256" key="8">
    <source>
        <dbReference type="ARBA" id="ARBA00023098"/>
    </source>
</evidence>
<organism evidence="15 16">
    <name type="scientific">Candidatus Danuiimicrobium aquiferis</name>
    <dbReference type="NCBI Taxonomy" id="1801832"/>
    <lineage>
        <taxon>Bacteria</taxon>
        <taxon>Pseudomonadati</taxon>
        <taxon>Candidatus Omnitrophota</taxon>
        <taxon>Candidatus Danuiimicrobium</taxon>
    </lineage>
</organism>
<dbReference type="PANTHER" id="PTHR11712">
    <property type="entry name" value="POLYKETIDE SYNTHASE-RELATED"/>
    <property type="match status" value="1"/>
</dbReference>